<dbReference type="Gene3D" id="1.10.287.130">
    <property type="match status" value="1"/>
</dbReference>
<dbReference type="GO" id="GO:0007234">
    <property type="term" value="P:osmosensory signaling via phosphorelay pathway"/>
    <property type="evidence" value="ECO:0007669"/>
    <property type="project" value="TreeGrafter"/>
</dbReference>
<dbReference type="Pfam" id="PF00512">
    <property type="entry name" value="HisKA"/>
    <property type="match status" value="1"/>
</dbReference>
<dbReference type="SUPFAM" id="SSF47384">
    <property type="entry name" value="Homodimeric domain of signal transducing histidine kinase"/>
    <property type="match status" value="1"/>
</dbReference>
<evidence type="ECO:0000256" key="4">
    <source>
        <dbReference type="ARBA" id="ARBA00022553"/>
    </source>
</evidence>
<protein>
    <recommendedName>
        <fullName evidence="3">histidine kinase</fullName>
        <ecNumber evidence="3">2.7.13.3</ecNumber>
    </recommendedName>
</protein>
<dbReference type="InterPro" id="IPR035965">
    <property type="entry name" value="PAS-like_dom_sf"/>
</dbReference>
<dbReference type="Proteomes" id="UP000070263">
    <property type="component" value="Unassembled WGS sequence"/>
</dbReference>
<dbReference type="SUPFAM" id="SSF55785">
    <property type="entry name" value="PYP-like sensor domain (PAS domain)"/>
    <property type="match status" value="3"/>
</dbReference>
<dbReference type="PROSITE" id="PS50112">
    <property type="entry name" value="PAS"/>
    <property type="match status" value="2"/>
</dbReference>
<dbReference type="GO" id="GO:0016020">
    <property type="term" value="C:membrane"/>
    <property type="evidence" value="ECO:0007669"/>
    <property type="project" value="UniProtKB-SubCell"/>
</dbReference>
<dbReference type="InterPro" id="IPR013655">
    <property type="entry name" value="PAS_fold_3"/>
</dbReference>
<dbReference type="InterPro" id="IPR005467">
    <property type="entry name" value="His_kinase_dom"/>
</dbReference>
<evidence type="ECO:0000256" key="13">
    <source>
        <dbReference type="SAM" id="Coils"/>
    </source>
</evidence>
<dbReference type="EC" id="2.7.13.3" evidence="3"/>
<comment type="catalytic activity">
    <reaction evidence="1">
        <text>ATP + protein L-histidine = ADP + protein N-phospho-L-histidine.</text>
        <dbReference type="EC" id="2.7.13.3"/>
    </reaction>
</comment>
<keyword evidence="10" id="KW-1133">Transmembrane helix</keyword>
<dbReference type="PRINTS" id="PR00344">
    <property type="entry name" value="BCTRLSENSOR"/>
</dbReference>
<evidence type="ECO:0000256" key="2">
    <source>
        <dbReference type="ARBA" id="ARBA00004141"/>
    </source>
</evidence>
<dbReference type="AlphaFoldDB" id="A0A133VKP0"/>
<evidence type="ECO:0000256" key="11">
    <source>
        <dbReference type="ARBA" id="ARBA00023012"/>
    </source>
</evidence>
<keyword evidence="9" id="KW-0067">ATP-binding</keyword>
<evidence type="ECO:0000256" key="7">
    <source>
        <dbReference type="ARBA" id="ARBA00022741"/>
    </source>
</evidence>
<evidence type="ECO:0000313" key="17">
    <source>
        <dbReference type="Proteomes" id="UP000070263"/>
    </source>
</evidence>
<evidence type="ECO:0000256" key="3">
    <source>
        <dbReference type="ARBA" id="ARBA00012438"/>
    </source>
</evidence>
<dbReference type="GO" id="GO:0000156">
    <property type="term" value="F:phosphorelay response regulator activity"/>
    <property type="evidence" value="ECO:0007669"/>
    <property type="project" value="TreeGrafter"/>
</dbReference>
<dbReference type="CDD" id="cd00082">
    <property type="entry name" value="HisKA"/>
    <property type="match status" value="1"/>
</dbReference>
<evidence type="ECO:0000256" key="1">
    <source>
        <dbReference type="ARBA" id="ARBA00000085"/>
    </source>
</evidence>
<accession>A0A133VKP0</accession>
<comment type="caution">
    <text evidence="16">The sequence shown here is derived from an EMBL/GenBank/DDBJ whole genome shotgun (WGS) entry which is preliminary data.</text>
</comment>
<dbReference type="CDD" id="cd00075">
    <property type="entry name" value="HATPase"/>
    <property type="match status" value="1"/>
</dbReference>
<dbReference type="SMART" id="SM00388">
    <property type="entry name" value="HisKA"/>
    <property type="match status" value="1"/>
</dbReference>
<dbReference type="PROSITE" id="PS50109">
    <property type="entry name" value="HIS_KIN"/>
    <property type="match status" value="1"/>
</dbReference>
<comment type="subcellular location">
    <subcellularLocation>
        <location evidence="2">Membrane</location>
        <topology evidence="2">Multi-pass membrane protein</topology>
    </subcellularLocation>
</comment>
<keyword evidence="12" id="KW-0472">Membrane</keyword>
<dbReference type="SUPFAM" id="SSF55874">
    <property type="entry name" value="ATPase domain of HSP90 chaperone/DNA topoisomerase II/histidine kinase"/>
    <property type="match status" value="1"/>
</dbReference>
<name>A0A133VKP0_9EURY</name>
<dbReference type="InterPro" id="IPR036097">
    <property type="entry name" value="HisK_dim/P_sf"/>
</dbReference>
<dbReference type="EMBL" id="LHYE01000021">
    <property type="protein sequence ID" value="KXB06993.1"/>
    <property type="molecule type" value="Genomic_DNA"/>
</dbReference>
<reference evidence="16 17" key="1">
    <citation type="journal article" date="2016" name="Sci. Rep.">
        <title>Metabolic traits of an uncultured archaeal lineage -MSBL1- from brine pools of the Red Sea.</title>
        <authorList>
            <person name="Mwirichia R."/>
            <person name="Alam I."/>
            <person name="Rashid M."/>
            <person name="Vinu M."/>
            <person name="Ba-Alawi W."/>
            <person name="Anthony Kamau A."/>
            <person name="Kamanda Ngugi D."/>
            <person name="Goker M."/>
            <person name="Klenk H.P."/>
            <person name="Bajic V."/>
            <person name="Stingl U."/>
        </authorList>
    </citation>
    <scope>NUCLEOTIDE SEQUENCE [LARGE SCALE GENOMIC DNA]</scope>
    <source>
        <strain evidence="16">SCGC-AAA382A20</strain>
    </source>
</reference>
<dbReference type="InterPro" id="IPR003661">
    <property type="entry name" value="HisK_dim/P_dom"/>
</dbReference>
<organism evidence="16 17">
    <name type="scientific">candidate division MSBL1 archaeon SCGC-AAA382A20</name>
    <dbReference type="NCBI Taxonomy" id="1698280"/>
    <lineage>
        <taxon>Archaea</taxon>
        <taxon>Methanobacteriati</taxon>
        <taxon>Methanobacteriota</taxon>
        <taxon>candidate division MSBL1</taxon>
    </lineage>
</organism>
<feature type="domain" description="Histidine kinase" evidence="14">
    <location>
        <begin position="424"/>
        <end position="642"/>
    </location>
</feature>
<dbReference type="Pfam" id="PF02518">
    <property type="entry name" value="HATPase_c"/>
    <property type="match status" value="1"/>
</dbReference>
<dbReference type="FunFam" id="3.30.565.10:FF:000006">
    <property type="entry name" value="Sensor histidine kinase WalK"/>
    <property type="match status" value="1"/>
</dbReference>
<dbReference type="SMART" id="SM00387">
    <property type="entry name" value="HATPase_c"/>
    <property type="match status" value="1"/>
</dbReference>
<dbReference type="PANTHER" id="PTHR42878:SF7">
    <property type="entry name" value="SENSOR HISTIDINE KINASE GLRK"/>
    <property type="match status" value="1"/>
</dbReference>
<evidence type="ECO:0000256" key="5">
    <source>
        <dbReference type="ARBA" id="ARBA00022679"/>
    </source>
</evidence>
<keyword evidence="13" id="KW-0175">Coiled coil</keyword>
<dbReference type="InterPro" id="IPR036890">
    <property type="entry name" value="HATPase_C_sf"/>
</dbReference>
<evidence type="ECO:0000256" key="8">
    <source>
        <dbReference type="ARBA" id="ARBA00022777"/>
    </source>
</evidence>
<evidence type="ECO:0000256" key="12">
    <source>
        <dbReference type="ARBA" id="ARBA00023136"/>
    </source>
</evidence>
<dbReference type="GO" id="GO:0000155">
    <property type="term" value="F:phosphorelay sensor kinase activity"/>
    <property type="evidence" value="ECO:0007669"/>
    <property type="project" value="InterPro"/>
</dbReference>
<feature type="coiled-coil region" evidence="13">
    <location>
        <begin position="373"/>
        <end position="417"/>
    </location>
</feature>
<keyword evidence="11" id="KW-0902">Two-component regulatory system</keyword>
<keyword evidence="6" id="KW-0812">Transmembrane</keyword>
<dbReference type="Gene3D" id="3.30.450.20">
    <property type="entry name" value="PAS domain"/>
    <property type="match status" value="3"/>
</dbReference>
<sequence length="642" mass="74470">MKKNINRYLDIEKYRESKRKIDVLDPLILCLNRKGEIILFDEKCEKVTGYSEQEVTGTKIWRYFPEKRSDEKSENFFLSTEDKKVPNFLIIPWITKSGEKHEIKWRTIQFRNDKGNLRITIGIGVDLEETGDLIEGYEVSKVINKFLDELTSGIFTAKKTDRGIVLQNINKEFENLLNVERRDIKGERIETAFHIEDVSGFKNRLNEFISRGKGRENFQFFTEKEDGEKLKLNLTLLAMKGEENPRVFGILNKQGREEDERDDLKYYRAIVDNAKVGIGIVQGGAIDYVNQRLSDIFECCKENLKVEGLFNFVHPEDQSEMEILKEDNIEGKVPFTKEFRIITKKGKVRYLSVHGLRIEYNGEPASQLIIDDITKYKEMEKKLRDRREELSQAYTQLKETEGKLRERTKELEKTSETRSEFIDLVSHELSSLLTPAKTYLEMIRTGEMGEVNQTQEEKLSNVMERIENIEALVEDMLDLSRMEAGRIKTGDESVSIPKVMNSVVKDLDREIERKNHEVRIDIPDDLRNVVGNPRLLDKVFRNLVSNAVQYTPPEGKIEIKAKSTDNEVRISISDNGIGIPKEEQEKIFEKFYRVESAKHEEEGLGIGLALTKHFVELHEGEIWVESEEGKGSTFYVSLPISR</sequence>
<dbReference type="InterPro" id="IPR050351">
    <property type="entry name" value="BphY/WalK/GraS-like"/>
</dbReference>
<keyword evidence="8" id="KW-0418">Kinase</keyword>
<dbReference type="NCBIfam" id="TIGR00229">
    <property type="entry name" value="sensory_box"/>
    <property type="match status" value="2"/>
</dbReference>
<evidence type="ECO:0000256" key="10">
    <source>
        <dbReference type="ARBA" id="ARBA00022989"/>
    </source>
</evidence>
<dbReference type="InterPro" id="IPR003594">
    <property type="entry name" value="HATPase_dom"/>
</dbReference>
<evidence type="ECO:0000259" key="14">
    <source>
        <dbReference type="PROSITE" id="PS50109"/>
    </source>
</evidence>
<feature type="domain" description="PAS" evidence="15">
    <location>
        <begin position="139"/>
        <end position="212"/>
    </location>
</feature>
<dbReference type="Gene3D" id="3.30.565.10">
    <property type="entry name" value="Histidine kinase-like ATPase, C-terminal domain"/>
    <property type="match status" value="1"/>
</dbReference>
<evidence type="ECO:0000259" key="15">
    <source>
        <dbReference type="PROSITE" id="PS50112"/>
    </source>
</evidence>
<keyword evidence="5" id="KW-0808">Transferase</keyword>
<proteinExistence type="predicted"/>
<feature type="coiled-coil region" evidence="13">
    <location>
        <begin position="452"/>
        <end position="479"/>
    </location>
</feature>
<dbReference type="GO" id="GO:0005524">
    <property type="term" value="F:ATP binding"/>
    <property type="evidence" value="ECO:0007669"/>
    <property type="project" value="UniProtKB-KW"/>
</dbReference>
<dbReference type="CDD" id="cd00130">
    <property type="entry name" value="PAS"/>
    <property type="match status" value="2"/>
</dbReference>
<keyword evidence="17" id="KW-1185">Reference proteome</keyword>
<dbReference type="SMART" id="SM00091">
    <property type="entry name" value="PAS"/>
    <property type="match status" value="3"/>
</dbReference>
<evidence type="ECO:0000256" key="6">
    <source>
        <dbReference type="ARBA" id="ARBA00022692"/>
    </source>
</evidence>
<dbReference type="InterPro" id="IPR000014">
    <property type="entry name" value="PAS"/>
</dbReference>
<keyword evidence="7" id="KW-0547">Nucleotide-binding</keyword>
<dbReference type="Pfam" id="PF13426">
    <property type="entry name" value="PAS_9"/>
    <property type="match status" value="2"/>
</dbReference>
<dbReference type="InterPro" id="IPR004358">
    <property type="entry name" value="Sig_transdc_His_kin-like_C"/>
</dbReference>
<dbReference type="PANTHER" id="PTHR42878">
    <property type="entry name" value="TWO-COMPONENT HISTIDINE KINASE"/>
    <property type="match status" value="1"/>
</dbReference>
<evidence type="ECO:0000256" key="9">
    <source>
        <dbReference type="ARBA" id="ARBA00022840"/>
    </source>
</evidence>
<dbReference type="GO" id="GO:0030295">
    <property type="term" value="F:protein kinase activator activity"/>
    <property type="evidence" value="ECO:0007669"/>
    <property type="project" value="TreeGrafter"/>
</dbReference>
<evidence type="ECO:0000313" key="16">
    <source>
        <dbReference type="EMBL" id="KXB06993.1"/>
    </source>
</evidence>
<keyword evidence="4" id="KW-0597">Phosphoprotein</keyword>
<feature type="domain" description="PAS" evidence="15">
    <location>
        <begin position="13"/>
        <end position="57"/>
    </location>
</feature>
<gene>
    <name evidence="16" type="ORF">AKJ51_02320</name>
</gene>
<dbReference type="Pfam" id="PF08447">
    <property type="entry name" value="PAS_3"/>
    <property type="match status" value="1"/>
</dbReference>